<feature type="transmembrane region" description="Helical" evidence="1">
    <location>
        <begin position="63"/>
        <end position="82"/>
    </location>
</feature>
<organism evidence="2 3">
    <name type="scientific">Caerostris extrusa</name>
    <name type="common">Bark spider</name>
    <name type="synonym">Caerostris bankana</name>
    <dbReference type="NCBI Taxonomy" id="172846"/>
    <lineage>
        <taxon>Eukaryota</taxon>
        <taxon>Metazoa</taxon>
        <taxon>Ecdysozoa</taxon>
        <taxon>Arthropoda</taxon>
        <taxon>Chelicerata</taxon>
        <taxon>Arachnida</taxon>
        <taxon>Araneae</taxon>
        <taxon>Araneomorphae</taxon>
        <taxon>Entelegynae</taxon>
        <taxon>Araneoidea</taxon>
        <taxon>Araneidae</taxon>
        <taxon>Caerostris</taxon>
    </lineage>
</organism>
<evidence type="ECO:0000313" key="2">
    <source>
        <dbReference type="EMBL" id="GIY32511.1"/>
    </source>
</evidence>
<name>A0AAV4SH66_CAEEX</name>
<keyword evidence="1" id="KW-1133">Transmembrane helix</keyword>
<dbReference type="AlphaFoldDB" id="A0AAV4SH66"/>
<dbReference type="EMBL" id="BPLR01009521">
    <property type="protein sequence ID" value="GIY32511.1"/>
    <property type="molecule type" value="Genomic_DNA"/>
</dbReference>
<sequence length="101" mass="11113">MVCRPSSSDRTQTAVGRSFGAVFSVREKVGDRAELCACGQYAAIYAPGESDFIHYKRPLTHSFIFLYSVFVFVLNISLGTSLESHFFPSSLAHSITGRKAD</sequence>
<gene>
    <name evidence="2" type="ORF">CEXT_347651</name>
</gene>
<proteinExistence type="predicted"/>
<evidence type="ECO:0000313" key="3">
    <source>
        <dbReference type="Proteomes" id="UP001054945"/>
    </source>
</evidence>
<dbReference type="Proteomes" id="UP001054945">
    <property type="component" value="Unassembled WGS sequence"/>
</dbReference>
<accession>A0AAV4SH66</accession>
<protein>
    <submittedName>
        <fullName evidence="2">Uncharacterized protein</fullName>
    </submittedName>
</protein>
<keyword evidence="3" id="KW-1185">Reference proteome</keyword>
<comment type="caution">
    <text evidence="2">The sequence shown here is derived from an EMBL/GenBank/DDBJ whole genome shotgun (WGS) entry which is preliminary data.</text>
</comment>
<keyword evidence="1" id="KW-0472">Membrane</keyword>
<evidence type="ECO:0000256" key="1">
    <source>
        <dbReference type="SAM" id="Phobius"/>
    </source>
</evidence>
<keyword evidence="1" id="KW-0812">Transmembrane</keyword>
<reference evidence="2 3" key="1">
    <citation type="submission" date="2021-06" db="EMBL/GenBank/DDBJ databases">
        <title>Caerostris extrusa draft genome.</title>
        <authorList>
            <person name="Kono N."/>
            <person name="Arakawa K."/>
        </authorList>
    </citation>
    <scope>NUCLEOTIDE SEQUENCE [LARGE SCALE GENOMIC DNA]</scope>
</reference>